<protein>
    <submittedName>
        <fullName evidence="1">Uncharacterized protein</fullName>
    </submittedName>
</protein>
<accession>A0ABU0FY15</accession>
<evidence type="ECO:0000313" key="1">
    <source>
        <dbReference type="EMBL" id="MDQ0414720.1"/>
    </source>
</evidence>
<organism evidence="1 2">
    <name type="scientific">Mesobacillus stamsii</name>
    <dbReference type="NCBI Taxonomy" id="225347"/>
    <lineage>
        <taxon>Bacteria</taxon>
        <taxon>Bacillati</taxon>
        <taxon>Bacillota</taxon>
        <taxon>Bacilli</taxon>
        <taxon>Bacillales</taxon>
        <taxon>Bacillaceae</taxon>
        <taxon>Mesobacillus</taxon>
    </lineage>
</organism>
<keyword evidence="2" id="KW-1185">Reference proteome</keyword>
<reference evidence="1 2" key="1">
    <citation type="submission" date="2023-07" db="EMBL/GenBank/DDBJ databases">
        <title>Genomic Encyclopedia of Type Strains, Phase IV (KMG-IV): sequencing the most valuable type-strain genomes for metagenomic binning, comparative biology and taxonomic classification.</title>
        <authorList>
            <person name="Goeker M."/>
        </authorList>
    </citation>
    <scope>NUCLEOTIDE SEQUENCE [LARGE SCALE GENOMIC DNA]</scope>
    <source>
        <strain evidence="1 2">DSM 19598</strain>
    </source>
</reference>
<proteinExistence type="predicted"/>
<sequence length="74" mass="8445">MFLPASDLGLIASHLSAHDGMIMKVKLMAREAKNEKLIKLLNTKVGILRSHMRIMMDMLDPQKSDFEKLSDFNE</sequence>
<evidence type="ECO:0000313" key="2">
    <source>
        <dbReference type="Proteomes" id="UP001242313"/>
    </source>
</evidence>
<name>A0ABU0FY15_9BACI</name>
<dbReference type="Proteomes" id="UP001242313">
    <property type="component" value="Unassembled WGS sequence"/>
</dbReference>
<dbReference type="EMBL" id="JAUSUN010000019">
    <property type="protein sequence ID" value="MDQ0414720.1"/>
    <property type="molecule type" value="Genomic_DNA"/>
</dbReference>
<comment type="caution">
    <text evidence="1">The sequence shown here is derived from an EMBL/GenBank/DDBJ whole genome shotgun (WGS) entry which is preliminary data.</text>
</comment>
<gene>
    <name evidence="1" type="ORF">J2S25_002930</name>
</gene>
<dbReference type="RefSeq" id="WP_052806959.1">
    <property type="nucleotide sequence ID" value="NZ_JAUSUN010000019.1"/>
</dbReference>